<keyword evidence="4" id="KW-0675">Receptor</keyword>
<evidence type="ECO:0000259" key="3">
    <source>
        <dbReference type="PROSITE" id="PS51444"/>
    </source>
</evidence>
<name>A0A6G0INB4_LARCR</name>
<dbReference type="Gene3D" id="2.30.29.30">
    <property type="entry name" value="Pleckstrin-homology domain (PH domain)/Phosphotyrosine-binding domain (PTB)"/>
    <property type="match status" value="1"/>
</dbReference>
<evidence type="ECO:0000313" key="4">
    <source>
        <dbReference type="EMBL" id="KAE8292773.1"/>
    </source>
</evidence>
<dbReference type="InterPro" id="IPR042201">
    <property type="entry name" value="FH2_Formin_sf"/>
</dbReference>
<dbReference type="Gene3D" id="1.20.58.2220">
    <property type="entry name" value="Formin, FH2 domain"/>
    <property type="match status" value="1"/>
</dbReference>
<feature type="region of interest" description="Disordered" evidence="1">
    <location>
        <begin position="348"/>
        <end position="430"/>
    </location>
</feature>
<evidence type="ECO:0000259" key="2">
    <source>
        <dbReference type="PROSITE" id="PS50003"/>
    </source>
</evidence>
<dbReference type="PROSITE" id="PS50003">
    <property type="entry name" value="PH_DOMAIN"/>
    <property type="match status" value="1"/>
</dbReference>
<dbReference type="InterPro" id="IPR051425">
    <property type="entry name" value="Formin_Homology"/>
</dbReference>
<proteinExistence type="predicted"/>
<feature type="compositionally biased region" description="Low complexity" evidence="1">
    <location>
        <begin position="404"/>
        <end position="417"/>
    </location>
</feature>
<dbReference type="AlphaFoldDB" id="A0A6G0INB4"/>
<reference evidence="4 5" key="1">
    <citation type="submission" date="2019-07" db="EMBL/GenBank/DDBJ databases">
        <title>Chromosome genome assembly for large yellow croaker.</title>
        <authorList>
            <person name="Xiao S."/>
        </authorList>
    </citation>
    <scope>NUCLEOTIDE SEQUENCE [LARGE SCALE GENOMIC DNA]</scope>
    <source>
        <strain evidence="4">JMULYC20181020</strain>
        <tissue evidence="4">Muscle</tissue>
    </source>
</reference>
<dbReference type="InterPro" id="IPR011993">
    <property type="entry name" value="PH-like_dom_sf"/>
</dbReference>
<dbReference type="SUPFAM" id="SSF101447">
    <property type="entry name" value="Formin homology 2 domain (FH2 domain)"/>
    <property type="match status" value="1"/>
</dbReference>
<dbReference type="PANTHER" id="PTHR45725">
    <property type="entry name" value="FORMIN HOMOLOGY 2 FAMILY MEMBER"/>
    <property type="match status" value="1"/>
</dbReference>
<evidence type="ECO:0000256" key="1">
    <source>
        <dbReference type="SAM" id="MobiDB-lite"/>
    </source>
</evidence>
<dbReference type="SMART" id="SM00498">
    <property type="entry name" value="FH2"/>
    <property type="match status" value="1"/>
</dbReference>
<dbReference type="PANTHER" id="PTHR45725:SF10">
    <property type="entry name" value="FH2 DOMAIN-CONTAINING PROTEIN"/>
    <property type="match status" value="1"/>
</dbReference>
<protein>
    <submittedName>
        <fullName evidence="4">Delphilin Glutamate receptor, ionotropic, delta 2-interacting protein 1</fullName>
    </submittedName>
</protein>
<comment type="caution">
    <text evidence="4">The sequence shown here is derived from an EMBL/GenBank/DDBJ whole genome shotgun (WGS) entry which is preliminary data.</text>
</comment>
<sequence length="830" mass="93891">MMPGLGLKKKENLSRMERFTEDLPQLSNEMQLSIMNRVKNGELSIDDALNQARRDRKQLLKDKSLAEEEPSQYNFSVHKHGRYRWQKRVLQIDFKTKMLCSIEKGIIKRQLPFSIVKSCDDGVGSRFSISFKGHHDYELEAMSLEDKHKMIQLVNRIIYGNIYSDPQEGNAETRQQPEASQSLREGVLLLHRGGLASFRWVKYEVQLHPGQLTLISLRRREPAEGEVRSTVPMSTVIHLSDGDTSVQKPPTNDTFTLITHKNEYQFRVPLPDQTTSPGSVQMERDAWVEAIAKLCSDWKRKSMGENMFVETNVLRNISIAEDAEDTDTELESSSENIKFNYLPCDYENLEPTPGGGAHLPAGDTDPSNPPADHAKPVPKPRSIKKAAGPDIKRGALPPVPSPTSPGVVALSSPTASPQPSPSHYALPSSVKVPESPTCVPALPVLPVPPPLPPPFPFKLRTNSKKARTKAFHWDVVGSDKIAKSFWKQESTRRIEIDTSRLYEQFAVKDLGTFGAVEPSNTQNIMLNPKVAHNFNIFLKSFPVQPGELKDKLFIINEEDGGMSDEHITSLRRYVPTMEDVEMYKSHKGPVTELHIVDQYMMEMCNIPYLSTQLDLLLTLRELPNSMNDLQPLINQQIRMCTQLNNCRSFLSMLEYLLTIGNYLNENARKEKAKGFRLSSLTKVSQLRGRDKKFTLLHALVEQIMLHEPCLANFTQELAEFETVPGASIKGLTAEVDVLKNELQKVIQYRKTSKKRNAGVQHPNFSKDLKMAIEKYNTDLSALTKTCEEMKKLYSVILVKFGEPAEQDSQELFGMICQFVDGFKRTHAEMI</sequence>
<dbReference type="PROSITE" id="PS51444">
    <property type="entry name" value="FH2"/>
    <property type="match status" value="1"/>
</dbReference>
<accession>A0A6G0INB4</accession>
<gene>
    <name evidence="4" type="ORF">D5F01_LYC07865</name>
</gene>
<feature type="domain" description="PH" evidence="2">
    <location>
        <begin position="181"/>
        <end position="296"/>
    </location>
</feature>
<keyword evidence="5" id="KW-1185">Reference proteome</keyword>
<evidence type="ECO:0000313" key="5">
    <source>
        <dbReference type="Proteomes" id="UP000424527"/>
    </source>
</evidence>
<dbReference type="Pfam" id="PF02181">
    <property type="entry name" value="FH2"/>
    <property type="match status" value="1"/>
</dbReference>
<organism evidence="4 5">
    <name type="scientific">Larimichthys crocea</name>
    <name type="common">Large yellow croaker</name>
    <name type="synonym">Pseudosciaena crocea</name>
    <dbReference type="NCBI Taxonomy" id="215358"/>
    <lineage>
        <taxon>Eukaryota</taxon>
        <taxon>Metazoa</taxon>
        <taxon>Chordata</taxon>
        <taxon>Craniata</taxon>
        <taxon>Vertebrata</taxon>
        <taxon>Euteleostomi</taxon>
        <taxon>Actinopterygii</taxon>
        <taxon>Neopterygii</taxon>
        <taxon>Teleostei</taxon>
        <taxon>Neoteleostei</taxon>
        <taxon>Acanthomorphata</taxon>
        <taxon>Eupercaria</taxon>
        <taxon>Sciaenidae</taxon>
        <taxon>Larimichthys</taxon>
    </lineage>
</organism>
<dbReference type="SMART" id="SM00233">
    <property type="entry name" value="PH"/>
    <property type="match status" value="2"/>
</dbReference>
<feature type="domain" description="FH2" evidence="3">
    <location>
        <begin position="458"/>
        <end position="830"/>
    </location>
</feature>
<dbReference type="InterPro" id="IPR015425">
    <property type="entry name" value="FH2_Formin"/>
</dbReference>
<dbReference type="EMBL" id="REGW02000008">
    <property type="protein sequence ID" value="KAE8292773.1"/>
    <property type="molecule type" value="Genomic_DNA"/>
</dbReference>
<dbReference type="Proteomes" id="UP000424527">
    <property type="component" value="Unassembled WGS sequence"/>
</dbReference>
<dbReference type="InterPro" id="IPR001849">
    <property type="entry name" value="PH_domain"/>
</dbReference>